<reference evidence="1" key="1">
    <citation type="submission" date="2020-08" db="EMBL/GenBank/DDBJ databases">
        <title>Multicomponent nature underlies the extraordinary mechanical properties of spider dragline silk.</title>
        <authorList>
            <person name="Kono N."/>
            <person name="Nakamura H."/>
            <person name="Mori M."/>
            <person name="Yoshida Y."/>
            <person name="Ohtoshi R."/>
            <person name="Malay A.D."/>
            <person name="Moran D.A.P."/>
            <person name="Tomita M."/>
            <person name="Numata K."/>
            <person name="Arakawa K."/>
        </authorList>
    </citation>
    <scope>NUCLEOTIDE SEQUENCE</scope>
</reference>
<dbReference type="EMBL" id="BMAW01026593">
    <property type="protein sequence ID" value="GFT97977.1"/>
    <property type="molecule type" value="Genomic_DNA"/>
</dbReference>
<name>A0A8X6Q448_NEPPI</name>
<evidence type="ECO:0000313" key="2">
    <source>
        <dbReference type="Proteomes" id="UP000887013"/>
    </source>
</evidence>
<sequence length="130" mass="14833">MFESENSQWSAQCLFESVRASTRLSRIPESKNPFLKRRFLLKTFAQKSAFGMWFSSSSTLELLGRLTILALEYRQMISINEYPSPSPTFVSAYPPTTAEEGCHGIEYIEISQCKNISRKINDAENIATHK</sequence>
<keyword evidence="2" id="KW-1185">Reference proteome</keyword>
<organism evidence="1 2">
    <name type="scientific">Nephila pilipes</name>
    <name type="common">Giant wood spider</name>
    <name type="synonym">Nephila maculata</name>
    <dbReference type="NCBI Taxonomy" id="299642"/>
    <lineage>
        <taxon>Eukaryota</taxon>
        <taxon>Metazoa</taxon>
        <taxon>Ecdysozoa</taxon>
        <taxon>Arthropoda</taxon>
        <taxon>Chelicerata</taxon>
        <taxon>Arachnida</taxon>
        <taxon>Araneae</taxon>
        <taxon>Araneomorphae</taxon>
        <taxon>Entelegynae</taxon>
        <taxon>Araneoidea</taxon>
        <taxon>Nephilidae</taxon>
        <taxon>Nephila</taxon>
    </lineage>
</organism>
<dbReference type="AlphaFoldDB" id="A0A8X6Q448"/>
<protein>
    <submittedName>
        <fullName evidence="1">Uncharacterized protein</fullName>
    </submittedName>
</protein>
<accession>A0A8X6Q448</accession>
<proteinExistence type="predicted"/>
<dbReference type="Proteomes" id="UP000887013">
    <property type="component" value="Unassembled WGS sequence"/>
</dbReference>
<gene>
    <name evidence="1" type="ORF">NPIL_21281</name>
</gene>
<comment type="caution">
    <text evidence="1">The sequence shown here is derived from an EMBL/GenBank/DDBJ whole genome shotgun (WGS) entry which is preliminary data.</text>
</comment>
<evidence type="ECO:0000313" key="1">
    <source>
        <dbReference type="EMBL" id="GFT97977.1"/>
    </source>
</evidence>